<reference evidence="3" key="1">
    <citation type="journal article" date="2019" name="Int. J. Syst. Evol. Microbiol.">
        <title>The Global Catalogue of Microorganisms (GCM) 10K type strain sequencing project: providing services to taxonomists for standard genome sequencing and annotation.</title>
        <authorList>
            <consortium name="The Broad Institute Genomics Platform"/>
            <consortium name="The Broad Institute Genome Sequencing Center for Infectious Disease"/>
            <person name="Wu L."/>
            <person name="Ma J."/>
        </authorList>
    </citation>
    <scope>NUCLEOTIDE SEQUENCE [LARGE SCALE GENOMIC DNA]</scope>
    <source>
        <strain evidence="3">JCM 18401</strain>
    </source>
</reference>
<comment type="caution">
    <text evidence="2">The sequence shown here is derived from an EMBL/GenBank/DDBJ whole genome shotgun (WGS) entry which is preliminary data.</text>
</comment>
<dbReference type="Pfam" id="PF01713">
    <property type="entry name" value="Smr"/>
    <property type="match status" value="1"/>
</dbReference>
<dbReference type="PANTHER" id="PTHR35562:SF2">
    <property type="entry name" value="DNA ENDONUCLEASE SMRA-RELATED"/>
    <property type="match status" value="1"/>
</dbReference>
<gene>
    <name evidence="2" type="primary">smrA</name>
    <name evidence="2" type="ORF">GCM10023333_02570</name>
</gene>
<organism evidence="2 3">
    <name type="scientific">Ferrimonas pelagia</name>
    <dbReference type="NCBI Taxonomy" id="1177826"/>
    <lineage>
        <taxon>Bacteria</taxon>
        <taxon>Pseudomonadati</taxon>
        <taxon>Pseudomonadota</taxon>
        <taxon>Gammaproteobacteria</taxon>
        <taxon>Alteromonadales</taxon>
        <taxon>Ferrimonadaceae</taxon>
        <taxon>Ferrimonas</taxon>
    </lineage>
</organism>
<keyword evidence="2" id="KW-0255">Endonuclease</keyword>
<evidence type="ECO:0000259" key="1">
    <source>
        <dbReference type="PROSITE" id="PS50828"/>
    </source>
</evidence>
<evidence type="ECO:0000313" key="2">
    <source>
        <dbReference type="EMBL" id="GAA4873241.1"/>
    </source>
</evidence>
<dbReference type="SUPFAM" id="SSF160443">
    <property type="entry name" value="SMR domain-like"/>
    <property type="match status" value="1"/>
</dbReference>
<feature type="domain" description="Smr" evidence="1">
    <location>
        <begin position="95"/>
        <end position="176"/>
    </location>
</feature>
<dbReference type="Proteomes" id="UP001499988">
    <property type="component" value="Unassembled WGS sequence"/>
</dbReference>
<dbReference type="SMART" id="SM00463">
    <property type="entry name" value="SMR"/>
    <property type="match status" value="1"/>
</dbReference>
<protein>
    <submittedName>
        <fullName evidence="2">DNA endonuclease SmrA</fullName>
    </submittedName>
</protein>
<dbReference type="PROSITE" id="PS50828">
    <property type="entry name" value="SMR"/>
    <property type="match status" value="1"/>
</dbReference>
<accession>A0ABP9EAK8</accession>
<dbReference type="InterPro" id="IPR002625">
    <property type="entry name" value="Smr_dom"/>
</dbReference>
<proteinExistence type="predicted"/>
<dbReference type="InterPro" id="IPR047688">
    <property type="entry name" value="Endonuc_SmrA"/>
</dbReference>
<dbReference type="PANTHER" id="PTHR35562">
    <property type="entry name" value="DNA ENDONUCLEASE SMRA-RELATED"/>
    <property type="match status" value="1"/>
</dbReference>
<dbReference type="NCBIfam" id="NF033154">
    <property type="entry name" value="endonuc_SmrA"/>
    <property type="match status" value="1"/>
</dbReference>
<dbReference type="GO" id="GO:0004519">
    <property type="term" value="F:endonuclease activity"/>
    <property type="evidence" value="ECO:0007669"/>
    <property type="project" value="UniProtKB-KW"/>
</dbReference>
<dbReference type="InterPro" id="IPR036063">
    <property type="entry name" value="Smr_dom_sf"/>
</dbReference>
<sequence>MDQHEHSQFLEAMSDVVPMSTGDKVVDRAATSVTEAQLARRRAAMAESAEASDELSLEAVEPIDPEDVIGWTRGGMQHGVYKNLRLGKYEIDARLDLHGHTVEQARRALLQFVADCQRNDIRCALVLHGKGLNSKPFRGVLKSYLAKWLPNVPEVLAYHSALRQHGGTGAVYVLMRKSARQKQENRERHQKG</sequence>
<keyword evidence="2" id="KW-0378">Hydrolase</keyword>
<keyword evidence="2" id="KW-0540">Nuclease</keyword>
<keyword evidence="3" id="KW-1185">Reference proteome</keyword>
<evidence type="ECO:0000313" key="3">
    <source>
        <dbReference type="Proteomes" id="UP001499988"/>
    </source>
</evidence>
<dbReference type="RefSeq" id="WP_345332513.1">
    <property type="nucleotide sequence ID" value="NZ_BAABJZ010000004.1"/>
</dbReference>
<dbReference type="Gene3D" id="3.30.1370.110">
    <property type="match status" value="1"/>
</dbReference>
<dbReference type="EMBL" id="BAABJZ010000004">
    <property type="protein sequence ID" value="GAA4873241.1"/>
    <property type="molecule type" value="Genomic_DNA"/>
</dbReference>
<name>A0ABP9EAK8_9GAMM</name>